<accession>A0A384ZW20</accession>
<evidence type="ECO:0000313" key="2">
    <source>
        <dbReference type="EMBL" id="AXG66440.1"/>
    </source>
</evidence>
<dbReference type="GO" id="GO:0016747">
    <property type="term" value="F:acyltransferase activity, transferring groups other than amino-acyl groups"/>
    <property type="evidence" value="ECO:0007669"/>
    <property type="project" value="InterPro"/>
</dbReference>
<dbReference type="Pfam" id="PF13508">
    <property type="entry name" value="Acetyltransf_7"/>
    <property type="match status" value="1"/>
</dbReference>
<protein>
    <recommendedName>
        <fullName evidence="1">N-acetyltransferase domain-containing protein</fullName>
    </recommendedName>
</protein>
<dbReference type="EMBL" id="MH460460">
    <property type="protein sequence ID" value="AXG66440.1"/>
    <property type="molecule type" value="Genomic_DNA"/>
</dbReference>
<dbReference type="InterPro" id="IPR016181">
    <property type="entry name" value="Acyl_CoA_acyltransferase"/>
</dbReference>
<reference evidence="2 3" key="1">
    <citation type="journal article" date="2018" name="Front. Microbiol.">
        <title>Jumbo Bacteriophages Are Represented Within an Increasing Diversity of Environmental Viruses Infecting the Emerging Phytopathogen, Dickeya solani.</title>
        <authorList>
            <person name="Day A.W."/>
            <person name="Ahn J."/>
            <person name="Salmond G.P.C."/>
        </authorList>
    </citation>
    <scope>NUCLEOTIDE SEQUENCE [LARGE SCALE GENOMIC DNA]</scope>
</reference>
<organism evidence="2 3">
    <name type="scientific">Dickeya phage vB_DsoM_JA13</name>
    <dbReference type="NCBI Taxonomy" id="2283030"/>
    <lineage>
        <taxon>Viruses</taxon>
        <taxon>Duplodnaviria</taxon>
        <taxon>Heunggongvirae</taxon>
        <taxon>Uroviricota</taxon>
        <taxon>Caudoviricetes</taxon>
        <taxon>Salmondvirus</taxon>
        <taxon>Salmondvirus JA11</taxon>
    </lineage>
</organism>
<dbReference type="SUPFAM" id="SSF55729">
    <property type="entry name" value="Acyl-CoA N-acyltransferases (Nat)"/>
    <property type="match status" value="1"/>
</dbReference>
<dbReference type="Gene3D" id="3.40.630.30">
    <property type="match status" value="1"/>
</dbReference>
<evidence type="ECO:0000259" key="1">
    <source>
        <dbReference type="PROSITE" id="PS51186"/>
    </source>
</evidence>
<feature type="domain" description="N-acetyltransferase" evidence="1">
    <location>
        <begin position="1"/>
        <end position="83"/>
    </location>
</feature>
<dbReference type="CDD" id="cd04301">
    <property type="entry name" value="NAT_SF"/>
    <property type="match status" value="1"/>
</dbReference>
<dbReference type="InterPro" id="IPR000182">
    <property type="entry name" value="GNAT_dom"/>
</dbReference>
<name>A0A384ZW20_9CAUD</name>
<dbReference type="PROSITE" id="PS51186">
    <property type="entry name" value="GNAT"/>
    <property type="match status" value="1"/>
</dbReference>
<dbReference type="Proteomes" id="UP000263742">
    <property type="component" value="Segment"/>
</dbReference>
<evidence type="ECO:0000313" key="3">
    <source>
        <dbReference type="Proteomes" id="UP000263742"/>
    </source>
</evidence>
<proteinExistence type="predicted"/>
<sequence>MYAAFHKNILIGYMSISDDELISFYVCPEWRNKGLGNALLERYSPLVSHVMVWRDNKKAFHLYNKYGFRKEIYSTETVVVLGK</sequence>
<gene>
    <name evidence="2" type="ORF">JA13_037</name>
</gene>